<dbReference type="OrthoDB" id="6247875at2759"/>
<dbReference type="Gene3D" id="1.10.30.10">
    <property type="entry name" value="High mobility group box domain"/>
    <property type="match status" value="1"/>
</dbReference>
<feature type="compositionally biased region" description="Basic and acidic residues" evidence="2">
    <location>
        <begin position="144"/>
        <end position="160"/>
    </location>
</feature>
<keyword evidence="1" id="KW-0539">Nucleus</keyword>
<feature type="region of interest" description="Disordered" evidence="2">
    <location>
        <begin position="403"/>
        <end position="440"/>
    </location>
</feature>
<proteinExistence type="predicted"/>
<evidence type="ECO:0000313" key="5">
    <source>
        <dbReference type="Proteomes" id="UP000284706"/>
    </source>
</evidence>
<dbReference type="EMBL" id="NHYE01000058">
    <property type="protein sequence ID" value="PPR07636.1"/>
    <property type="molecule type" value="Genomic_DNA"/>
</dbReference>
<dbReference type="CDD" id="cd01389">
    <property type="entry name" value="HMG-box_ROX1-like"/>
    <property type="match status" value="1"/>
</dbReference>
<evidence type="ECO:0000259" key="3">
    <source>
        <dbReference type="PROSITE" id="PS50118"/>
    </source>
</evidence>
<sequence length="621" mass="67689">MQPSEDDGLDLFVYTREQHLSIVFPLLLKPSKSGDIGRPPNCFFCFRACLHRLYDELRLALNQAIGIDQALLSKAAHRQWEEYKDEEKQYWKQIAKLAVQRHKLLYPEYKYKPRRTNVKGQVGTRRQDITVPKPKPKKTVSIRGVERGEDGNKNQRERSRSGGARTTKRSAVSDDYTATSSPNPTYSYGWNAQYPSEGAGSSTSFTSSFFPSPTPFYALPGLSSSQNLYQQGPDPTYGPSTSTYSTANYASSSSSLSPSTTVYTLSSSSSPAADSRHISPISDAPTTPSSSTLSLGSDFSYSPSHSPTADSRHLTPVSSAPTTPSSSTSYVPSDFSDSPSSTAYSPFPPTSPVDESSNNLCVSNVADNAVYSVPPPSSVAAPVHSGAGDSVLSEWLTPEALESHAMSSSSFGPDLTPPSPKPSSAHLNRRSKPNSRWNPYPKRFENAFQVQHEGFDSTDLTLQDVDVVFRKGAGRVKAKSSKKAHKTSTSTSFCPSYESAAPFLPSTPSSYLNTSDDVSSQHPMFPHPASSTAHIWPSLRSDIGAAAPEEAAFTYVTESLLFQNIDQSLNFLGESPERADYCEIPFGPTQYDPDLQRFPLTDDEKDILSQDFFGPGFSTGF</sequence>
<feature type="DNA-binding region" description="HMG box" evidence="1">
    <location>
        <begin position="36"/>
        <end position="110"/>
    </location>
</feature>
<name>A0A409YX92_9AGAR</name>
<dbReference type="InterPro" id="IPR036910">
    <property type="entry name" value="HMG_box_dom_sf"/>
</dbReference>
<feature type="compositionally biased region" description="Low complexity" evidence="2">
    <location>
        <begin position="232"/>
        <end position="272"/>
    </location>
</feature>
<dbReference type="GO" id="GO:0005634">
    <property type="term" value="C:nucleus"/>
    <property type="evidence" value="ECO:0007669"/>
    <property type="project" value="UniProtKB-UniRule"/>
</dbReference>
<accession>A0A409YX92</accession>
<organism evidence="4 5">
    <name type="scientific">Gymnopilus dilepis</name>
    <dbReference type="NCBI Taxonomy" id="231916"/>
    <lineage>
        <taxon>Eukaryota</taxon>
        <taxon>Fungi</taxon>
        <taxon>Dikarya</taxon>
        <taxon>Basidiomycota</taxon>
        <taxon>Agaricomycotina</taxon>
        <taxon>Agaricomycetes</taxon>
        <taxon>Agaricomycetidae</taxon>
        <taxon>Agaricales</taxon>
        <taxon>Agaricineae</taxon>
        <taxon>Hymenogastraceae</taxon>
        <taxon>Gymnopilus</taxon>
    </lineage>
</organism>
<dbReference type="GO" id="GO:0003677">
    <property type="term" value="F:DNA binding"/>
    <property type="evidence" value="ECO:0007669"/>
    <property type="project" value="UniProtKB-UniRule"/>
</dbReference>
<dbReference type="PROSITE" id="PS50118">
    <property type="entry name" value="HMG_BOX_2"/>
    <property type="match status" value="1"/>
</dbReference>
<dbReference type="InParanoid" id="A0A409YX92"/>
<feature type="compositionally biased region" description="Polar residues" evidence="2">
    <location>
        <begin position="176"/>
        <end position="187"/>
    </location>
</feature>
<feature type="region of interest" description="Disordered" evidence="2">
    <location>
        <begin position="116"/>
        <end position="187"/>
    </location>
</feature>
<keyword evidence="5" id="KW-1185">Reference proteome</keyword>
<evidence type="ECO:0000313" key="4">
    <source>
        <dbReference type="EMBL" id="PPR07636.1"/>
    </source>
</evidence>
<dbReference type="AlphaFoldDB" id="A0A409YX92"/>
<reference evidence="4 5" key="1">
    <citation type="journal article" date="2018" name="Evol. Lett.">
        <title>Horizontal gene cluster transfer increased hallucinogenic mushroom diversity.</title>
        <authorList>
            <person name="Reynolds H.T."/>
            <person name="Vijayakumar V."/>
            <person name="Gluck-Thaler E."/>
            <person name="Korotkin H.B."/>
            <person name="Matheny P.B."/>
            <person name="Slot J.C."/>
        </authorList>
    </citation>
    <scope>NUCLEOTIDE SEQUENCE [LARGE SCALE GENOMIC DNA]</scope>
    <source>
        <strain evidence="4 5">SRW20</strain>
    </source>
</reference>
<evidence type="ECO:0000256" key="1">
    <source>
        <dbReference type="PROSITE-ProRule" id="PRU00267"/>
    </source>
</evidence>
<feature type="compositionally biased region" description="Low complexity" evidence="2">
    <location>
        <begin position="279"/>
        <end position="302"/>
    </location>
</feature>
<dbReference type="InterPro" id="IPR009071">
    <property type="entry name" value="HMG_box_dom"/>
</dbReference>
<gene>
    <name evidence="4" type="ORF">CVT26_001704</name>
</gene>
<feature type="domain" description="HMG box" evidence="3">
    <location>
        <begin position="36"/>
        <end position="110"/>
    </location>
</feature>
<dbReference type="SUPFAM" id="SSF47095">
    <property type="entry name" value="HMG-box"/>
    <property type="match status" value="1"/>
</dbReference>
<feature type="region of interest" description="Disordered" evidence="2">
    <location>
        <begin position="225"/>
        <end position="359"/>
    </location>
</feature>
<feature type="compositionally biased region" description="Low complexity" evidence="2">
    <location>
        <begin position="315"/>
        <end position="338"/>
    </location>
</feature>
<evidence type="ECO:0000256" key="2">
    <source>
        <dbReference type="SAM" id="MobiDB-lite"/>
    </source>
</evidence>
<keyword evidence="1" id="KW-0238">DNA-binding</keyword>
<protein>
    <recommendedName>
        <fullName evidence="3">HMG box domain-containing protein</fullName>
    </recommendedName>
</protein>
<dbReference type="STRING" id="231916.A0A409YX92"/>
<comment type="caution">
    <text evidence="4">The sequence shown here is derived from an EMBL/GenBank/DDBJ whole genome shotgun (WGS) entry which is preliminary data.</text>
</comment>
<dbReference type="Proteomes" id="UP000284706">
    <property type="component" value="Unassembled WGS sequence"/>
</dbReference>
<dbReference type="SMART" id="SM00398">
    <property type="entry name" value="HMG"/>
    <property type="match status" value="1"/>
</dbReference>